<proteinExistence type="predicted"/>
<accession>A0A8K0C5L7</accession>
<dbReference type="AlphaFoldDB" id="A0A8K0C5L7"/>
<name>A0A8K0C5L7_IGNLU</name>
<evidence type="ECO:0000313" key="2">
    <source>
        <dbReference type="Proteomes" id="UP000801492"/>
    </source>
</evidence>
<dbReference type="OrthoDB" id="6760274at2759"/>
<evidence type="ECO:0000313" key="1">
    <source>
        <dbReference type="EMBL" id="KAF2879604.1"/>
    </source>
</evidence>
<reference evidence="1" key="1">
    <citation type="submission" date="2019-08" db="EMBL/GenBank/DDBJ databases">
        <title>The genome of the North American firefly Photinus pyralis.</title>
        <authorList>
            <consortium name="Photinus pyralis genome working group"/>
            <person name="Fallon T.R."/>
            <person name="Sander Lower S.E."/>
            <person name="Weng J.-K."/>
        </authorList>
    </citation>
    <scope>NUCLEOTIDE SEQUENCE</scope>
    <source>
        <strain evidence="1">TRF0915ILg1</strain>
        <tissue evidence="1">Whole body</tissue>
    </source>
</reference>
<dbReference type="EMBL" id="VTPC01091120">
    <property type="protein sequence ID" value="KAF2879604.1"/>
    <property type="molecule type" value="Genomic_DNA"/>
</dbReference>
<dbReference type="Proteomes" id="UP000801492">
    <property type="component" value="Unassembled WGS sequence"/>
</dbReference>
<keyword evidence="2" id="KW-1185">Reference proteome</keyword>
<sequence>MLQTTLNINLNIKIEQYNKLRSLLKRKGEGYKPKKTRTFTSEQIHSLIMQAPGEPYLATKVALIMGIMRACRAQERHNMQIEDLKDLNDNT</sequence>
<comment type="caution">
    <text evidence="1">The sequence shown here is derived from an EMBL/GenBank/DDBJ whole genome shotgun (WGS) entry which is preliminary data.</text>
</comment>
<organism evidence="1 2">
    <name type="scientific">Ignelater luminosus</name>
    <name type="common">Cucubano</name>
    <name type="synonym">Pyrophorus luminosus</name>
    <dbReference type="NCBI Taxonomy" id="2038154"/>
    <lineage>
        <taxon>Eukaryota</taxon>
        <taxon>Metazoa</taxon>
        <taxon>Ecdysozoa</taxon>
        <taxon>Arthropoda</taxon>
        <taxon>Hexapoda</taxon>
        <taxon>Insecta</taxon>
        <taxon>Pterygota</taxon>
        <taxon>Neoptera</taxon>
        <taxon>Endopterygota</taxon>
        <taxon>Coleoptera</taxon>
        <taxon>Polyphaga</taxon>
        <taxon>Elateriformia</taxon>
        <taxon>Elateroidea</taxon>
        <taxon>Elateridae</taxon>
        <taxon>Agrypninae</taxon>
        <taxon>Pyrophorini</taxon>
        <taxon>Ignelater</taxon>
    </lineage>
</organism>
<gene>
    <name evidence="1" type="ORF">ILUMI_26568</name>
</gene>
<protein>
    <submittedName>
        <fullName evidence="1">Uncharacterized protein</fullName>
    </submittedName>
</protein>